<dbReference type="GO" id="GO:0006207">
    <property type="term" value="P:'de novo' pyrimidine nucleobase biosynthetic process"/>
    <property type="evidence" value="ECO:0007669"/>
    <property type="project" value="TreeGrafter"/>
</dbReference>
<evidence type="ECO:0000256" key="2">
    <source>
        <dbReference type="ARBA" id="ARBA00004725"/>
    </source>
</evidence>
<evidence type="ECO:0000256" key="1">
    <source>
        <dbReference type="ARBA" id="ARBA00001917"/>
    </source>
</evidence>
<evidence type="ECO:0000256" key="6">
    <source>
        <dbReference type="ARBA" id="ARBA00023002"/>
    </source>
</evidence>
<accession>A0A2M7V825</accession>
<gene>
    <name evidence="8" type="ORF">COX81_02200</name>
</gene>
<dbReference type="Pfam" id="PF01180">
    <property type="entry name" value="DHO_dh"/>
    <property type="match status" value="1"/>
</dbReference>
<evidence type="ECO:0000256" key="4">
    <source>
        <dbReference type="ARBA" id="ARBA00022643"/>
    </source>
</evidence>
<dbReference type="InterPro" id="IPR005720">
    <property type="entry name" value="Dihydroorotate_DH_cat"/>
</dbReference>
<dbReference type="PANTHER" id="PTHR48109">
    <property type="entry name" value="DIHYDROOROTATE DEHYDROGENASE (QUINONE), MITOCHONDRIAL-RELATED"/>
    <property type="match status" value="1"/>
</dbReference>
<evidence type="ECO:0000256" key="5">
    <source>
        <dbReference type="ARBA" id="ARBA00022975"/>
    </source>
</evidence>
<keyword evidence="6" id="KW-0560">Oxidoreductase</keyword>
<organism evidence="8 9">
    <name type="scientific">Candidatus Magasanikbacteria bacterium CG_4_10_14_0_2_um_filter_37_12</name>
    <dbReference type="NCBI Taxonomy" id="1974637"/>
    <lineage>
        <taxon>Bacteria</taxon>
        <taxon>Candidatus Magasanikiibacteriota</taxon>
    </lineage>
</organism>
<evidence type="ECO:0000256" key="3">
    <source>
        <dbReference type="ARBA" id="ARBA00022630"/>
    </source>
</evidence>
<dbReference type="SUPFAM" id="SSF51395">
    <property type="entry name" value="FMN-linked oxidoreductases"/>
    <property type="match status" value="1"/>
</dbReference>
<reference evidence="9" key="1">
    <citation type="submission" date="2017-09" db="EMBL/GenBank/DDBJ databases">
        <title>Depth-based differentiation of microbial function through sediment-hosted aquifers and enrichment of novel symbionts in the deep terrestrial subsurface.</title>
        <authorList>
            <person name="Probst A.J."/>
            <person name="Ladd B."/>
            <person name="Jarett J.K."/>
            <person name="Geller-Mcgrath D.E."/>
            <person name="Sieber C.M.K."/>
            <person name="Emerson J.B."/>
            <person name="Anantharaman K."/>
            <person name="Thomas B.C."/>
            <person name="Malmstrom R."/>
            <person name="Stieglmeier M."/>
            <person name="Klingl A."/>
            <person name="Woyke T."/>
            <person name="Ryan C.M."/>
            <person name="Banfield J.F."/>
        </authorList>
    </citation>
    <scope>NUCLEOTIDE SEQUENCE [LARGE SCALE GENOMIC DNA]</scope>
</reference>
<dbReference type="Gene3D" id="3.20.20.70">
    <property type="entry name" value="Aldolase class I"/>
    <property type="match status" value="1"/>
</dbReference>
<dbReference type="InterPro" id="IPR013785">
    <property type="entry name" value="Aldolase_TIM"/>
</dbReference>
<dbReference type="InterPro" id="IPR050074">
    <property type="entry name" value="DHO_dehydrogenase"/>
</dbReference>
<name>A0A2M7V825_9BACT</name>
<dbReference type="CDD" id="cd02810">
    <property type="entry name" value="DHOD_DHPD_FMN"/>
    <property type="match status" value="1"/>
</dbReference>
<evidence type="ECO:0000313" key="9">
    <source>
        <dbReference type="Proteomes" id="UP000228568"/>
    </source>
</evidence>
<comment type="pathway">
    <text evidence="2">Pyrimidine metabolism; UMP biosynthesis via de novo pathway.</text>
</comment>
<proteinExistence type="predicted"/>
<dbReference type="GO" id="GO:0004152">
    <property type="term" value="F:dihydroorotate dehydrogenase activity"/>
    <property type="evidence" value="ECO:0007669"/>
    <property type="project" value="TreeGrafter"/>
</dbReference>
<evidence type="ECO:0000259" key="7">
    <source>
        <dbReference type="Pfam" id="PF01180"/>
    </source>
</evidence>
<dbReference type="AlphaFoldDB" id="A0A2M7V825"/>
<keyword evidence="4" id="KW-0288">FMN</keyword>
<dbReference type="PANTHER" id="PTHR48109:SF1">
    <property type="entry name" value="DIHYDROOROTATE DEHYDROGENASE (FUMARATE)"/>
    <property type="match status" value="1"/>
</dbReference>
<comment type="caution">
    <text evidence="8">The sequence shown here is derived from an EMBL/GenBank/DDBJ whole genome shotgun (WGS) entry which is preliminary data.</text>
</comment>
<dbReference type="GO" id="GO:0006221">
    <property type="term" value="P:pyrimidine nucleotide biosynthetic process"/>
    <property type="evidence" value="ECO:0007669"/>
    <property type="project" value="UniProtKB-KW"/>
</dbReference>
<evidence type="ECO:0000313" key="8">
    <source>
        <dbReference type="EMBL" id="PIZ94948.1"/>
    </source>
</evidence>
<feature type="domain" description="Dihydroorotate dehydrogenase catalytic" evidence="7">
    <location>
        <begin position="125"/>
        <end position="350"/>
    </location>
</feature>
<sequence length="361" mass="39503">MSTQPWTPTQLPLYDISKSYEYNSVHGPFFVGKIPERKFLPCNQWIDFLGHKVASPLGVPAGPLLNSKWTTLAARLGFDIVTYKTIRSREKQAHPIPNIIYLNAHEKLDDPNEKIIQKTELPQIKEDIAITNSFGMGCPNPEYLLEDIAKAKSELADGQILVVSVVGTPREGESFVDDFARTAMIAKEAGAEIIEANFSCPNVGKSTEGSIYSDPESVGEIASRIVGEIGDLPLIIKVGWYKDENKMKEVFQAATRAGVQAISGINTVGRKVVKADGSPALGPTRETSGVCGGPIRSYALDFIKKARKIIDEEKLGLTLIGVGGAIEPEHFDQFLDAGANVTMSATGMMWDPYLAIRWHKK</sequence>
<keyword evidence="5" id="KW-0665">Pyrimidine biosynthesis</keyword>
<keyword evidence="3" id="KW-0285">Flavoprotein</keyword>
<dbReference type="GO" id="GO:0005737">
    <property type="term" value="C:cytoplasm"/>
    <property type="evidence" value="ECO:0007669"/>
    <property type="project" value="InterPro"/>
</dbReference>
<dbReference type="EMBL" id="PFPK01000025">
    <property type="protein sequence ID" value="PIZ94948.1"/>
    <property type="molecule type" value="Genomic_DNA"/>
</dbReference>
<dbReference type="Proteomes" id="UP000228568">
    <property type="component" value="Unassembled WGS sequence"/>
</dbReference>
<comment type="cofactor">
    <cofactor evidence="1">
        <name>FMN</name>
        <dbReference type="ChEBI" id="CHEBI:58210"/>
    </cofactor>
</comment>
<protein>
    <submittedName>
        <fullName evidence="8">Dihydroorotate dehydrogenase</fullName>
    </submittedName>
</protein>